<dbReference type="GeneID" id="16074412"/>
<proteinExistence type="predicted"/>
<feature type="region of interest" description="Disordered" evidence="1">
    <location>
        <begin position="188"/>
        <end position="249"/>
    </location>
</feature>
<dbReference type="RefSeq" id="XP_004993833.1">
    <property type="nucleotide sequence ID" value="XM_004993776.1"/>
</dbReference>
<gene>
    <name evidence="3" type="ORF">PTSG_05258</name>
</gene>
<feature type="domain" description="TFA2 Winged helix" evidence="2">
    <location>
        <begin position="80"/>
        <end position="140"/>
    </location>
</feature>
<dbReference type="OrthoDB" id="5323195at2759"/>
<dbReference type="GO" id="GO:0006367">
    <property type="term" value="P:transcription initiation at RNA polymerase II promoter"/>
    <property type="evidence" value="ECO:0007669"/>
    <property type="project" value="InterPro"/>
</dbReference>
<accession>F2U9X6</accession>
<dbReference type="PANTHER" id="PTHR12716">
    <property type="entry name" value="TRANSCRIPTION INITIATION FACTOR IIE, BETA SUBUNIT"/>
    <property type="match status" value="1"/>
</dbReference>
<name>F2U9X6_SALR5</name>
<dbReference type="eggNOG" id="KOG3095">
    <property type="taxonomic scope" value="Eukaryota"/>
</dbReference>
<feature type="compositionally biased region" description="Low complexity" evidence="1">
    <location>
        <begin position="233"/>
        <end position="249"/>
    </location>
</feature>
<protein>
    <recommendedName>
        <fullName evidence="2">TFA2 Winged helix domain-containing protein</fullName>
    </recommendedName>
</protein>
<sequence length="249" mass="28522">MSFTSRRVRRLHVGEAIHRMQELLKRSPTALPFTDVLQQLELTEYPEQQIEKLKHEINERDSKLHLEDGYVAFQPTYDVKNKQELLDKLKEFDQKGLGGMRVDELDGSYDGVLLDVDELKAKDLVYCIHNKTDRVDVLFFKDPALRVHIDKAIVKRWRMESVQGKTDKELKQYLINAQMKPLQVEKIPKKPVAKDGKKKRRRRRDAKRSQRVLAGVHQFINAPKPVSSPPPSSSSAASASSAQAAKASK</sequence>
<dbReference type="InterPro" id="IPR016656">
    <property type="entry name" value="TFIIE-bsu"/>
</dbReference>
<dbReference type="Proteomes" id="UP000007799">
    <property type="component" value="Unassembled WGS sequence"/>
</dbReference>
<dbReference type="InterPro" id="IPR040501">
    <property type="entry name" value="TFA2_Winged_2"/>
</dbReference>
<dbReference type="GO" id="GO:0001097">
    <property type="term" value="F:TFIIH-class transcription factor complex binding"/>
    <property type="evidence" value="ECO:0007669"/>
    <property type="project" value="TreeGrafter"/>
</dbReference>
<dbReference type="EMBL" id="GL832966">
    <property type="protein sequence ID" value="EGD73551.1"/>
    <property type="molecule type" value="Genomic_DNA"/>
</dbReference>
<dbReference type="GO" id="GO:0005673">
    <property type="term" value="C:transcription factor TFIIE complex"/>
    <property type="evidence" value="ECO:0007669"/>
    <property type="project" value="InterPro"/>
</dbReference>
<dbReference type="OMA" id="AFKRRAM"/>
<reference evidence="3" key="1">
    <citation type="submission" date="2009-08" db="EMBL/GenBank/DDBJ databases">
        <title>Annotation of Salpingoeca rosetta.</title>
        <authorList>
            <consortium name="The Broad Institute Genome Sequencing Platform"/>
            <person name="Russ C."/>
            <person name="Cuomo C."/>
            <person name="Burger G."/>
            <person name="Gray M.W."/>
            <person name="Holland P.W.H."/>
            <person name="King N."/>
            <person name="Lang F.B.F."/>
            <person name="Roger A.J."/>
            <person name="Ruiz-Trillo I."/>
            <person name="Young S.K."/>
            <person name="Zeng Q."/>
            <person name="Gargeya S."/>
            <person name="Alvarado L."/>
            <person name="Berlin A."/>
            <person name="Chapman S.B."/>
            <person name="Chen Z."/>
            <person name="Freedman E."/>
            <person name="Gellesch M."/>
            <person name="Goldberg J."/>
            <person name="Griggs A."/>
            <person name="Gujja S."/>
            <person name="Heilman E."/>
            <person name="Heiman D."/>
            <person name="Howarth C."/>
            <person name="Mehta T."/>
            <person name="Neiman D."/>
            <person name="Pearson M."/>
            <person name="Roberts A."/>
            <person name="Saif S."/>
            <person name="Shea T."/>
            <person name="Shenoy N."/>
            <person name="Sisk P."/>
            <person name="Stolte C."/>
            <person name="Sykes S."/>
            <person name="White J."/>
            <person name="Yandava C."/>
            <person name="Haas B."/>
            <person name="Nusbaum C."/>
            <person name="Birren B."/>
        </authorList>
    </citation>
    <scope>NUCLEOTIDE SEQUENCE [LARGE SCALE GENOMIC DNA]</scope>
    <source>
        <strain evidence="3">ATCC 50818</strain>
    </source>
</reference>
<dbReference type="AlphaFoldDB" id="F2U9X6"/>
<dbReference type="FunCoup" id="F2U9X6">
    <property type="interactions" value="1513"/>
</dbReference>
<feature type="compositionally biased region" description="Basic residues" evidence="1">
    <location>
        <begin position="196"/>
        <end position="210"/>
    </location>
</feature>
<dbReference type="Pfam" id="PF18121">
    <property type="entry name" value="TFA2_Winged_2"/>
    <property type="match status" value="1"/>
</dbReference>
<evidence type="ECO:0000313" key="4">
    <source>
        <dbReference type="Proteomes" id="UP000007799"/>
    </source>
</evidence>
<dbReference type="InParanoid" id="F2U9X6"/>
<keyword evidence="4" id="KW-1185">Reference proteome</keyword>
<dbReference type="PANTHER" id="PTHR12716:SF8">
    <property type="entry name" value="TRANSCRIPTION INITIATION FACTOR IIE SUBUNIT BETA"/>
    <property type="match status" value="1"/>
</dbReference>
<dbReference type="STRING" id="946362.F2U9X6"/>
<dbReference type="KEGG" id="sre:PTSG_05258"/>
<evidence type="ECO:0000256" key="1">
    <source>
        <dbReference type="SAM" id="MobiDB-lite"/>
    </source>
</evidence>
<organism evidence="4">
    <name type="scientific">Salpingoeca rosetta (strain ATCC 50818 / BSB-021)</name>
    <dbReference type="NCBI Taxonomy" id="946362"/>
    <lineage>
        <taxon>Eukaryota</taxon>
        <taxon>Choanoflagellata</taxon>
        <taxon>Craspedida</taxon>
        <taxon>Salpingoecidae</taxon>
        <taxon>Salpingoeca</taxon>
    </lineage>
</organism>
<evidence type="ECO:0000259" key="2">
    <source>
        <dbReference type="Pfam" id="PF18121"/>
    </source>
</evidence>
<evidence type="ECO:0000313" key="3">
    <source>
        <dbReference type="EMBL" id="EGD73551.1"/>
    </source>
</evidence>